<comment type="subcellular location">
    <subcellularLocation>
        <location evidence="1">Periplasm</location>
    </subcellularLocation>
</comment>
<keyword evidence="3" id="KW-0808">Transferase</keyword>
<dbReference type="Proteomes" id="UP000807785">
    <property type="component" value="Unassembled WGS sequence"/>
</dbReference>
<reference evidence="9" key="1">
    <citation type="submission" date="2020-10" db="EMBL/GenBank/DDBJ databases">
        <title>Connecting structure to function with the recovery of over 1000 high-quality activated sludge metagenome-assembled genomes encoding full-length rRNA genes using long-read sequencing.</title>
        <authorList>
            <person name="Singleton C.M."/>
            <person name="Petriglieri F."/>
            <person name="Kristensen J.M."/>
            <person name="Kirkegaard R.H."/>
            <person name="Michaelsen T.Y."/>
            <person name="Andersen M.H."/>
            <person name="Karst S.M."/>
            <person name="Dueholm M.S."/>
            <person name="Nielsen P.H."/>
            <person name="Albertsen M."/>
        </authorList>
    </citation>
    <scope>NUCLEOTIDE SEQUENCE</scope>
    <source>
        <strain evidence="9">Bjer_18-Q3-R1-45_BAT3C.347</strain>
    </source>
</reference>
<comment type="pathway">
    <text evidence="2">Glycan biosynthesis; alginate biosynthesis.</text>
</comment>
<feature type="domain" description="AlgX/AlgJ SGNH hydrolase-like" evidence="8">
    <location>
        <begin position="226"/>
        <end position="332"/>
    </location>
</feature>
<keyword evidence="7" id="KW-0472">Membrane</keyword>
<name>A0A9D7HL81_9PROT</name>
<evidence type="ECO:0000256" key="2">
    <source>
        <dbReference type="ARBA" id="ARBA00005182"/>
    </source>
</evidence>
<evidence type="ECO:0000256" key="1">
    <source>
        <dbReference type="ARBA" id="ARBA00004418"/>
    </source>
</evidence>
<evidence type="ECO:0000256" key="4">
    <source>
        <dbReference type="ARBA" id="ARBA00022729"/>
    </source>
</evidence>
<evidence type="ECO:0000256" key="7">
    <source>
        <dbReference type="SAM" id="Phobius"/>
    </source>
</evidence>
<dbReference type="GO" id="GO:0042597">
    <property type="term" value="C:periplasmic space"/>
    <property type="evidence" value="ECO:0007669"/>
    <property type="project" value="UniProtKB-SubCell"/>
</dbReference>
<dbReference type="Pfam" id="PF16822">
    <property type="entry name" value="ALGX"/>
    <property type="match status" value="1"/>
</dbReference>
<keyword evidence="4" id="KW-0732">Signal</keyword>
<feature type="transmembrane region" description="Helical" evidence="7">
    <location>
        <begin position="6"/>
        <end position="25"/>
    </location>
</feature>
<keyword evidence="5" id="KW-0574">Periplasm</keyword>
<evidence type="ECO:0000313" key="10">
    <source>
        <dbReference type="Proteomes" id="UP000807785"/>
    </source>
</evidence>
<comment type="caution">
    <text evidence="9">The sequence shown here is derived from an EMBL/GenBank/DDBJ whole genome shotgun (WGS) entry which is preliminary data.</text>
</comment>
<evidence type="ECO:0000256" key="3">
    <source>
        <dbReference type="ARBA" id="ARBA00022679"/>
    </source>
</evidence>
<dbReference type="EMBL" id="JADJEV010000004">
    <property type="protein sequence ID" value="MBK6973852.1"/>
    <property type="molecule type" value="Genomic_DNA"/>
</dbReference>
<evidence type="ECO:0000259" key="8">
    <source>
        <dbReference type="Pfam" id="PF16822"/>
    </source>
</evidence>
<gene>
    <name evidence="9" type="ORF">IPH26_13265</name>
</gene>
<dbReference type="AlphaFoldDB" id="A0A9D7HL81"/>
<keyword evidence="7" id="KW-1133">Transmembrane helix</keyword>
<dbReference type="InterPro" id="IPR031811">
    <property type="entry name" value="ALGX/ALGJ_SGNH-like"/>
</dbReference>
<dbReference type="GO" id="GO:0016740">
    <property type="term" value="F:transferase activity"/>
    <property type="evidence" value="ECO:0007669"/>
    <property type="project" value="UniProtKB-KW"/>
</dbReference>
<evidence type="ECO:0000256" key="5">
    <source>
        <dbReference type="ARBA" id="ARBA00022764"/>
    </source>
</evidence>
<evidence type="ECO:0000313" key="9">
    <source>
        <dbReference type="EMBL" id="MBK6973852.1"/>
    </source>
</evidence>
<dbReference type="GO" id="GO:0042121">
    <property type="term" value="P:alginic acid biosynthetic process"/>
    <property type="evidence" value="ECO:0007669"/>
    <property type="project" value="UniProtKB-KW"/>
</dbReference>
<keyword evidence="6" id="KW-0016">Alginate biosynthesis</keyword>
<sequence>MHYLRVFLMAGLLPIAFVFAIGAYIQPVQGDLTRLGRLAERDFGWNARQPVITTRTNRVPAPRVIVIGDSFSRMNFWQSVSMDHGGPEMLTFHWDDRSSPPNCVRQLVLSLKATYPSVQVLILQTVERNFVLRFGAEQSACASPKLEPVEVFPISTPVSRDTGPAFDMPDTLYALRALQNSFRRFDVRQELGDTLVVPLARPDLFSNRRSDRLVYLKDDEIKTSWTRTAVAGTVGRLRSLQQEAARQGLALVVAAVPDKSTVYRKFIARGLSPPPPDIWQEMNTQGVESVDLESTLVGALGSNRDIYLPNDTHLGPAGFLLVGTAIADRLGSILGQGANSPAAESLGDSSTVLRKLRLAPRGDWQSTRNEPASR</sequence>
<evidence type="ECO:0000256" key="6">
    <source>
        <dbReference type="ARBA" id="ARBA00022841"/>
    </source>
</evidence>
<organism evidence="9 10">
    <name type="scientific">Candidatus Methylophosphatis roskildensis</name>
    <dbReference type="NCBI Taxonomy" id="2899263"/>
    <lineage>
        <taxon>Bacteria</taxon>
        <taxon>Pseudomonadati</taxon>
        <taxon>Pseudomonadota</taxon>
        <taxon>Betaproteobacteria</taxon>
        <taxon>Nitrosomonadales</taxon>
        <taxon>Sterolibacteriaceae</taxon>
        <taxon>Candidatus Methylophosphatis</taxon>
    </lineage>
</organism>
<accession>A0A9D7HL81</accession>
<protein>
    <recommendedName>
        <fullName evidence="8">AlgX/AlgJ SGNH hydrolase-like domain-containing protein</fullName>
    </recommendedName>
</protein>
<keyword evidence="7" id="KW-0812">Transmembrane</keyword>
<proteinExistence type="predicted"/>